<evidence type="ECO:0000313" key="1">
    <source>
        <dbReference type="EMBL" id="VEU43908.1"/>
    </source>
</evidence>
<dbReference type="Proteomes" id="UP000291116">
    <property type="component" value="Unassembled WGS sequence"/>
</dbReference>
<keyword evidence="2" id="KW-1185">Reference proteome</keyword>
<reference evidence="1 2" key="1">
    <citation type="submission" date="2019-01" db="EMBL/GenBank/DDBJ databases">
        <authorList>
            <person name="Ferrante I. M."/>
        </authorList>
    </citation>
    <scope>NUCLEOTIDE SEQUENCE [LARGE SCALE GENOMIC DNA]</scope>
    <source>
        <strain evidence="1 2">B856</strain>
    </source>
</reference>
<gene>
    <name evidence="1" type="ORF">PSNMU_V1.4_AUG-EV-PASAV3_0110100</name>
</gene>
<dbReference type="AlphaFoldDB" id="A0A448ZPE3"/>
<accession>A0A448ZPE3</accession>
<name>A0A448ZPE3_9STRA</name>
<organism evidence="1 2">
    <name type="scientific">Pseudo-nitzschia multistriata</name>
    <dbReference type="NCBI Taxonomy" id="183589"/>
    <lineage>
        <taxon>Eukaryota</taxon>
        <taxon>Sar</taxon>
        <taxon>Stramenopiles</taxon>
        <taxon>Ochrophyta</taxon>
        <taxon>Bacillariophyta</taxon>
        <taxon>Bacillariophyceae</taxon>
        <taxon>Bacillariophycidae</taxon>
        <taxon>Bacillariales</taxon>
        <taxon>Bacillariaceae</taxon>
        <taxon>Pseudo-nitzschia</taxon>
    </lineage>
</organism>
<sequence>LDEKGSGLTALTLYYACESSPSG</sequence>
<dbReference type="EMBL" id="CAACVS010000602">
    <property type="protein sequence ID" value="VEU43908.1"/>
    <property type="molecule type" value="Genomic_DNA"/>
</dbReference>
<proteinExistence type="predicted"/>
<evidence type="ECO:0000313" key="2">
    <source>
        <dbReference type="Proteomes" id="UP000291116"/>
    </source>
</evidence>
<feature type="non-terminal residue" evidence="1">
    <location>
        <position position="1"/>
    </location>
</feature>
<protein>
    <submittedName>
        <fullName evidence="1">Uncharacterized protein</fullName>
    </submittedName>
</protein>